<dbReference type="RefSeq" id="WP_191256118.1">
    <property type="nucleotide sequence ID" value="NZ_BNAY01000004.1"/>
</dbReference>
<dbReference type="Gene3D" id="1.20.1260.20">
    <property type="entry name" value="PPE superfamily"/>
    <property type="match status" value="1"/>
</dbReference>
<accession>A0ABQ3LPJ1</accession>
<dbReference type="SUPFAM" id="SSF140459">
    <property type="entry name" value="PE/PPE dimer-like"/>
    <property type="match status" value="1"/>
</dbReference>
<feature type="compositionally biased region" description="Gly residues" evidence="1">
    <location>
        <begin position="276"/>
        <end position="317"/>
    </location>
</feature>
<sequence>MAENTGQDNFESVLSADGKAHRTYEGNRYAETYDEVNRGPGGNDLTARMTAEAKAGEYSGQQAESLAQGQQFRAGLGPSGQRYEGNSHGDLIGMVTNNLSAEKIDQKGEIWNNQGNALNTFSNALSSAANKEGAHWQGPSAEAAHGFFKNLGKWADTAGDGAYLASNRFSQSAAAATTAKNSMPEEIPFDRNAEYKNAIQQLGNGNFAGAVETVGNIPAKQEQSFQAHQQAAQVMHTYDQSLFDVNSKQPTFAPPPEMGDSTTASGFSGGTEAKGFSGGPGPGPGSGPGVSGPGYSGGPGPTSGPGPGITTGGGHTGVPGPNQPLSGPPGSFRPGPTPGLAAVNGPGPTGLGRLGSEQYRGKPGRTPTGPGGSAASRLTSGGGGGFGRNGGSGNVAERLAGGKVSAGEAEKLAGKGGGSGSGKLPEERVTRGGAAAAGKSGGQGPMGAGGPGGKGQKEEDKEKKAPNYLQEEDADVLFGGYDGEMKPVPPVIGEKSP</sequence>
<feature type="compositionally biased region" description="Gly residues" evidence="1">
    <location>
        <begin position="380"/>
        <end position="393"/>
    </location>
</feature>
<gene>
    <name evidence="2" type="ORF">GCM10017790_41660</name>
</gene>
<dbReference type="InterPro" id="IPR038332">
    <property type="entry name" value="PPE_sf"/>
</dbReference>
<dbReference type="Proteomes" id="UP000635387">
    <property type="component" value="Unassembled WGS sequence"/>
</dbReference>
<feature type="compositionally biased region" description="Low complexity" evidence="1">
    <location>
        <begin position="364"/>
        <end position="379"/>
    </location>
</feature>
<keyword evidence="3" id="KW-1185">Reference proteome</keyword>
<name>A0ABQ3LPJ1_9PSEU</name>
<feature type="region of interest" description="Disordered" evidence="1">
    <location>
        <begin position="246"/>
        <end position="497"/>
    </location>
</feature>
<proteinExistence type="predicted"/>
<evidence type="ECO:0000313" key="3">
    <source>
        <dbReference type="Proteomes" id="UP000635387"/>
    </source>
</evidence>
<dbReference type="EMBL" id="BNAY01000004">
    <property type="protein sequence ID" value="GHH21043.1"/>
    <property type="molecule type" value="Genomic_DNA"/>
</dbReference>
<evidence type="ECO:0000313" key="2">
    <source>
        <dbReference type="EMBL" id="GHH21043.1"/>
    </source>
</evidence>
<feature type="region of interest" description="Disordered" evidence="1">
    <location>
        <begin position="1"/>
        <end position="46"/>
    </location>
</feature>
<feature type="compositionally biased region" description="Polar residues" evidence="1">
    <location>
        <begin position="1"/>
        <end position="12"/>
    </location>
</feature>
<evidence type="ECO:0008006" key="4">
    <source>
        <dbReference type="Google" id="ProtNLM"/>
    </source>
</evidence>
<organism evidence="2 3">
    <name type="scientific">Amycolatopsis oliviviridis</name>
    <dbReference type="NCBI Taxonomy" id="1471590"/>
    <lineage>
        <taxon>Bacteria</taxon>
        <taxon>Bacillati</taxon>
        <taxon>Actinomycetota</taxon>
        <taxon>Actinomycetes</taxon>
        <taxon>Pseudonocardiales</taxon>
        <taxon>Pseudonocardiaceae</taxon>
        <taxon>Amycolatopsis</taxon>
    </lineage>
</organism>
<evidence type="ECO:0000256" key="1">
    <source>
        <dbReference type="SAM" id="MobiDB-lite"/>
    </source>
</evidence>
<comment type="caution">
    <text evidence="2">The sequence shown here is derived from an EMBL/GenBank/DDBJ whole genome shotgun (WGS) entry which is preliminary data.</text>
</comment>
<feature type="compositionally biased region" description="Gly residues" evidence="1">
    <location>
        <begin position="439"/>
        <end position="454"/>
    </location>
</feature>
<reference evidence="3" key="1">
    <citation type="journal article" date="2019" name="Int. J. Syst. Evol. Microbiol.">
        <title>The Global Catalogue of Microorganisms (GCM) 10K type strain sequencing project: providing services to taxonomists for standard genome sequencing and annotation.</title>
        <authorList>
            <consortium name="The Broad Institute Genomics Platform"/>
            <consortium name="The Broad Institute Genome Sequencing Center for Infectious Disease"/>
            <person name="Wu L."/>
            <person name="Ma J."/>
        </authorList>
    </citation>
    <scope>NUCLEOTIDE SEQUENCE [LARGE SCALE GENOMIC DNA]</scope>
    <source>
        <strain evidence="3">CGMCC 4.7683</strain>
    </source>
</reference>
<feature type="compositionally biased region" description="Basic and acidic residues" evidence="1">
    <location>
        <begin position="455"/>
        <end position="465"/>
    </location>
</feature>
<protein>
    <recommendedName>
        <fullName evidence="4">PPE family domain-containing protein</fullName>
    </recommendedName>
</protein>